<dbReference type="InterPro" id="IPR039538">
    <property type="entry name" value="BetI_C"/>
</dbReference>
<dbReference type="HOGENOM" id="CLU_069356_15_10_11"/>
<keyword evidence="1" id="KW-0678">Repressor</keyword>
<dbReference type="GO" id="GO:0000976">
    <property type="term" value="F:transcription cis-regulatory region binding"/>
    <property type="evidence" value="ECO:0007669"/>
    <property type="project" value="TreeGrafter"/>
</dbReference>
<dbReference type="InterPro" id="IPR036271">
    <property type="entry name" value="Tet_transcr_reg_TetR-rel_C_sf"/>
</dbReference>
<dbReference type="EMBL" id="JFBT01000001">
    <property type="protein sequence ID" value="EXG80543.1"/>
    <property type="molecule type" value="Genomic_DNA"/>
</dbReference>
<dbReference type="Gene3D" id="1.10.357.10">
    <property type="entry name" value="Tetracycline Repressor, domain 2"/>
    <property type="match status" value="1"/>
</dbReference>
<dbReference type="GO" id="GO:0003700">
    <property type="term" value="F:DNA-binding transcription factor activity"/>
    <property type="evidence" value="ECO:0007669"/>
    <property type="project" value="TreeGrafter"/>
</dbReference>
<feature type="domain" description="HTH tetR-type" evidence="6">
    <location>
        <begin position="18"/>
        <end position="78"/>
    </location>
</feature>
<organism evidence="7 8">
    <name type="scientific">Cryptosporangium arvum DSM 44712</name>
    <dbReference type="NCBI Taxonomy" id="927661"/>
    <lineage>
        <taxon>Bacteria</taxon>
        <taxon>Bacillati</taxon>
        <taxon>Actinomycetota</taxon>
        <taxon>Actinomycetes</taxon>
        <taxon>Cryptosporangiales</taxon>
        <taxon>Cryptosporangiaceae</taxon>
        <taxon>Cryptosporangium</taxon>
    </lineage>
</organism>
<keyword evidence="8" id="KW-1185">Reference proteome</keyword>
<evidence type="ECO:0000259" key="6">
    <source>
        <dbReference type="PROSITE" id="PS50977"/>
    </source>
</evidence>
<dbReference type="PATRIC" id="fig|927661.3.peg.1594"/>
<dbReference type="Pfam" id="PF13977">
    <property type="entry name" value="TetR_C_6"/>
    <property type="match status" value="1"/>
</dbReference>
<dbReference type="PANTHER" id="PTHR30055:SF226">
    <property type="entry name" value="HTH-TYPE TRANSCRIPTIONAL REGULATOR PKSA"/>
    <property type="match status" value="1"/>
</dbReference>
<protein>
    <submittedName>
        <fullName evidence="7">Transcriptional regulator</fullName>
    </submittedName>
</protein>
<dbReference type="Proteomes" id="UP000021053">
    <property type="component" value="Unassembled WGS sequence"/>
</dbReference>
<evidence type="ECO:0000256" key="4">
    <source>
        <dbReference type="ARBA" id="ARBA00023163"/>
    </source>
</evidence>
<dbReference type="OrthoDB" id="9816296at2"/>
<accession>A0A010YZ93</accession>
<gene>
    <name evidence="7" type="ORF">CryarDRAFT_1623</name>
</gene>
<evidence type="ECO:0000256" key="3">
    <source>
        <dbReference type="ARBA" id="ARBA00023125"/>
    </source>
</evidence>
<comment type="caution">
    <text evidence="7">The sequence shown here is derived from an EMBL/GenBank/DDBJ whole genome shotgun (WGS) entry which is preliminary data.</text>
</comment>
<dbReference type="SUPFAM" id="SSF46689">
    <property type="entry name" value="Homeodomain-like"/>
    <property type="match status" value="1"/>
</dbReference>
<evidence type="ECO:0000256" key="2">
    <source>
        <dbReference type="ARBA" id="ARBA00023015"/>
    </source>
</evidence>
<keyword evidence="2" id="KW-0805">Transcription regulation</keyword>
<dbReference type="SUPFAM" id="SSF48498">
    <property type="entry name" value="Tetracyclin repressor-like, C-terminal domain"/>
    <property type="match status" value="1"/>
</dbReference>
<keyword evidence="4" id="KW-0804">Transcription</keyword>
<keyword evidence="3 5" id="KW-0238">DNA-binding</keyword>
<dbReference type="PROSITE" id="PS50977">
    <property type="entry name" value="HTH_TETR_2"/>
    <property type="match status" value="1"/>
</dbReference>
<dbReference type="AlphaFoldDB" id="A0A010YZ93"/>
<name>A0A010YZ93_9ACTN</name>
<sequence length="216" mass="23832">MHTVPRYGYPVPRVADHEARRRQVAEAVEQLIADDGYDGVTVARTAATAGISVGLVQHYFATKDDMLLHTFTVLRERVERRTMHDAEQAGQAGARIEHILVPALREMLPLDERRRRERRVLQAFAGRAVENPRLAEALRASNAHLEGVLAQAISNGKLCGEVVAAVNEADEAALLLAHVDGLAQLLYFDPERSAAQTALADHIHRLFPGPCHHPRA</sequence>
<dbReference type="InterPro" id="IPR050109">
    <property type="entry name" value="HTH-type_TetR-like_transc_reg"/>
</dbReference>
<dbReference type="InterPro" id="IPR009057">
    <property type="entry name" value="Homeodomain-like_sf"/>
</dbReference>
<evidence type="ECO:0000256" key="5">
    <source>
        <dbReference type="PROSITE-ProRule" id="PRU00335"/>
    </source>
</evidence>
<evidence type="ECO:0000313" key="8">
    <source>
        <dbReference type="Proteomes" id="UP000021053"/>
    </source>
</evidence>
<reference evidence="7 8" key="1">
    <citation type="submission" date="2013-07" db="EMBL/GenBank/DDBJ databases">
        <authorList>
            <consortium name="DOE Joint Genome Institute"/>
            <person name="Eisen J."/>
            <person name="Huntemann M."/>
            <person name="Han J."/>
            <person name="Chen A."/>
            <person name="Kyrpides N."/>
            <person name="Mavromatis K."/>
            <person name="Markowitz V."/>
            <person name="Palaniappan K."/>
            <person name="Ivanova N."/>
            <person name="Schaumberg A."/>
            <person name="Pati A."/>
            <person name="Liolios K."/>
            <person name="Nordberg H.P."/>
            <person name="Cantor M.N."/>
            <person name="Hua S.X."/>
            <person name="Woyke T."/>
        </authorList>
    </citation>
    <scope>NUCLEOTIDE SEQUENCE [LARGE SCALE GENOMIC DNA]</scope>
    <source>
        <strain evidence="7 8">DSM 44712</strain>
    </source>
</reference>
<dbReference type="InterPro" id="IPR001647">
    <property type="entry name" value="HTH_TetR"/>
</dbReference>
<evidence type="ECO:0000313" key="7">
    <source>
        <dbReference type="EMBL" id="EXG80543.1"/>
    </source>
</evidence>
<feature type="DNA-binding region" description="H-T-H motif" evidence="5">
    <location>
        <begin position="41"/>
        <end position="60"/>
    </location>
</feature>
<dbReference type="Pfam" id="PF00440">
    <property type="entry name" value="TetR_N"/>
    <property type="match status" value="1"/>
</dbReference>
<dbReference type="PANTHER" id="PTHR30055">
    <property type="entry name" value="HTH-TYPE TRANSCRIPTIONAL REGULATOR RUTR"/>
    <property type="match status" value="1"/>
</dbReference>
<evidence type="ECO:0000256" key="1">
    <source>
        <dbReference type="ARBA" id="ARBA00022491"/>
    </source>
</evidence>
<proteinExistence type="predicted"/>